<feature type="transmembrane region" description="Helical" evidence="7">
    <location>
        <begin position="638"/>
        <end position="664"/>
    </location>
</feature>
<dbReference type="InterPro" id="IPR004240">
    <property type="entry name" value="EMP70"/>
</dbReference>
<feature type="transmembrane region" description="Helical" evidence="7">
    <location>
        <begin position="767"/>
        <end position="786"/>
    </location>
</feature>
<dbReference type="Pfam" id="PF02990">
    <property type="entry name" value="EMP70"/>
    <property type="match status" value="1"/>
</dbReference>
<organism evidence="8 9">
    <name type="scientific">Exocentrus adspersus</name>
    <dbReference type="NCBI Taxonomy" id="1586481"/>
    <lineage>
        <taxon>Eukaryota</taxon>
        <taxon>Metazoa</taxon>
        <taxon>Ecdysozoa</taxon>
        <taxon>Arthropoda</taxon>
        <taxon>Hexapoda</taxon>
        <taxon>Insecta</taxon>
        <taxon>Pterygota</taxon>
        <taxon>Neoptera</taxon>
        <taxon>Endopterygota</taxon>
        <taxon>Coleoptera</taxon>
        <taxon>Polyphaga</taxon>
        <taxon>Cucujiformia</taxon>
        <taxon>Chrysomeloidea</taxon>
        <taxon>Cerambycidae</taxon>
        <taxon>Lamiinae</taxon>
        <taxon>Acanthocinini</taxon>
        <taxon>Exocentrus</taxon>
    </lineage>
</organism>
<dbReference type="CDD" id="cd20069">
    <property type="entry name" value="5TM_Oxa1-like"/>
    <property type="match status" value="1"/>
</dbReference>
<comment type="subcellular location">
    <subcellularLocation>
        <location evidence="1">Membrane</location>
        <topology evidence="1">Multi-pass membrane protein</topology>
    </subcellularLocation>
</comment>
<dbReference type="GO" id="GO:0016020">
    <property type="term" value="C:membrane"/>
    <property type="evidence" value="ECO:0007669"/>
    <property type="project" value="UniProtKB-SubCell"/>
</dbReference>
<keyword evidence="5 7" id="KW-1133">Transmembrane helix</keyword>
<dbReference type="PANTHER" id="PTHR10766:SF41">
    <property type="entry name" value="TRANSMEMBRANE 9 SUPERFAMILY MEMBER 3"/>
    <property type="match status" value="1"/>
</dbReference>
<keyword evidence="3 7" id="KW-0812">Transmembrane</keyword>
<reference evidence="8 9" key="1">
    <citation type="journal article" date="2023" name="Insect Mol. Biol.">
        <title>Genome sequencing provides insights into the evolution of gene families encoding plant cell wall-degrading enzymes in longhorned beetles.</title>
        <authorList>
            <person name="Shin N.R."/>
            <person name="Okamura Y."/>
            <person name="Kirsch R."/>
            <person name="Pauchet Y."/>
        </authorList>
    </citation>
    <scope>NUCLEOTIDE SEQUENCE [LARGE SCALE GENOMIC DNA]</scope>
    <source>
        <strain evidence="8">EAD_L_NR</strain>
    </source>
</reference>
<feature type="transmembrane region" description="Helical" evidence="7">
    <location>
        <begin position="232"/>
        <end position="251"/>
    </location>
</feature>
<evidence type="ECO:0000256" key="6">
    <source>
        <dbReference type="ARBA" id="ARBA00023136"/>
    </source>
</evidence>
<comment type="caution">
    <text evidence="8">The sequence shown here is derived from an EMBL/GenBank/DDBJ whole genome shotgun (WGS) entry which is preliminary data.</text>
</comment>
<feature type="transmembrane region" description="Helical" evidence="7">
    <location>
        <begin position="85"/>
        <end position="109"/>
    </location>
</feature>
<proteinExistence type="inferred from homology"/>
<keyword evidence="4" id="KW-0732">Signal</keyword>
<sequence>MLKFSNIKLLGTNVRLCPFKNRYKPLLTYIANNPTDSVQKRHFSFHSTVESVIKAQTGIFKTLSESTPVEYAQNFLLTVHDNTGLPWWATIVCSTVLLRTCITLPLAVYQHYIMAKLENLKLEMPDIVKELKRETAIAVKMYNWDEKMARITFNRSVRKQWNNLIVRDNCHPFKASLLLWFQIPMWISISIAIRNLVYMLPHQDLHAQITFTELSVGGFGFIPNLVQTDTSLILPIALGIINLAIIEVSVLSKINEPTKVQRYITNFFRGFSIFMVTVAASVPSYDENEEVVLWMNTVGPYHNRQETYAYFSLPFCVGTKETISHYHETLSEALQGVELEFSGIEIEFKNNIPKVEYCAVPMDEEKYKAFVYAVKNHYWYQMYIDDLPIWGVVGEVKDNNYYIWTHKKFEIGFNGKQIIDVNLTSEDKVLLAPKDPLRFTYEVIWKRTDTKFEDRFDKYLDHNFFQHRIHWFSIFNSFMMVIFLVGLVSMILMRTLRKDYARYSKDEDIDDMERDLGDEYGWKQVHGDVFRPASNNLLFSALIGAGHQLTTVVFCVIVFAILGELYTERGSLLSTAIFVYAVTSPINGYFGGSLYARMGGKVWIKQMLASAFMLPAFVCGTAFFINFIAIYYHASRAIPFGTMVAVTCICLFVILPLTLVGTVLGRNLAGQPDYPCRINAVPRPIPEKKWFMEPGVIILVGGVLPFASIFIEMYFIFTSFWAYKIYYVYGFMLLVFIILMIVTVCVTIVCTYFLLNAEDYRWQWTSFLAAASTAGYVYVYAIYYFFFKTKMYGLFQTAFYFGYMALFSGALGIMCGTVGYIGTSIFVRKIYSTVKID</sequence>
<feature type="transmembrane region" description="Helical" evidence="7">
    <location>
        <begin position="469"/>
        <end position="492"/>
    </location>
</feature>
<accession>A0AAV8WEK8</accession>
<evidence type="ECO:0000256" key="3">
    <source>
        <dbReference type="ARBA" id="ARBA00022692"/>
    </source>
</evidence>
<evidence type="ECO:0000256" key="1">
    <source>
        <dbReference type="ARBA" id="ARBA00004141"/>
    </source>
</evidence>
<evidence type="ECO:0000256" key="2">
    <source>
        <dbReference type="ARBA" id="ARBA00005227"/>
    </source>
</evidence>
<dbReference type="GO" id="GO:0072657">
    <property type="term" value="P:protein localization to membrane"/>
    <property type="evidence" value="ECO:0007669"/>
    <property type="project" value="TreeGrafter"/>
</dbReference>
<feature type="transmembrane region" description="Helical" evidence="7">
    <location>
        <begin position="696"/>
        <end position="717"/>
    </location>
</feature>
<protein>
    <recommendedName>
        <fullName evidence="7">Transmembrane 9 superfamily member</fullName>
    </recommendedName>
</protein>
<name>A0AAV8WEK8_9CUCU</name>
<dbReference type="Proteomes" id="UP001159042">
    <property type="component" value="Unassembled WGS sequence"/>
</dbReference>
<evidence type="ECO:0000313" key="9">
    <source>
        <dbReference type="Proteomes" id="UP001159042"/>
    </source>
</evidence>
<comment type="similarity">
    <text evidence="2 7">Belongs to the nonaspanin (TM9SF) (TC 9.A.2) family.</text>
</comment>
<feature type="transmembrane region" description="Helical" evidence="7">
    <location>
        <begin position="798"/>
        <end position="821"/>
    </location>
</feature>
<dbReference type="AlphaFoldDB" id="A0AAV8WEK8"/>
<gene>
    <name evidence="8" type="ORF">NQ315_001123</name>
</gene>
<feature type="transmembrane region" description="Helical" evidence="7">
    <location>
        <begin position="729"/>
        <end position="755"/>
    </location>
</feature>
<keyword evidence="6 7" id="KW-0472">Membrane</keyword>
<keyword evidence="9" id="KW-1185">Reference proteome</keyword>
<evidence type="ECO:0000256" key="7">
    <source>
        <dbReference type="RuleBase" id="RU363079"/>
    </source>
</evidence>
<evidence type="ECO:0000256" key="5">
    <source>
        <dbReference type="ARBA" id="ARBA00022989"/>
    </source>
</evidence>
<feature type="transmembrane region" description="Helical" evidence="7">
    <location>
        <begin position="608"/>
        <end position="632"/>
    </location>
</feature>
<feature type="transmembrane region" description="Helical" evidence="7">
    <location>
        <begin position="573"/>
        <end position="596"/>
    </location>
</feature>
<dbReference type="PANTHER" id="PTHR10766">
    <property type="entry name" value="TRANSMEMBRANE 9 SUPERFAMILY PROTEIN"/>
    <property type="match status" value="1"/>
</dbReference>
<evidence type="ECO:0000313" key="8">
    <source>
        <dbReference type="EMBL" id="KAJ8924958.1"/>
    </source>
</evidence>
<feature type="transmembrane region" description="Helical" evidence="7">
    <location>
        <begin position="177"/>
        <end position="197"/>
    </location>
</feature>
<evidence type="ECO:0000256" key="4">
    <source>
        <dbReference type="ARBA" id="ARBA00022729"/>
    </source>
</evidence>
<dbReference type="EMBL" id="JANEYG010000002">
    <property type="protein sequence ID" value="KAJ8924958.1"/>
    <property type="molecule type" value="Genomic_DNA"/>
</dbReference>
<feature type="transmembrane region" description="Helical" evidence="7">
    <location>
        <begin position="537"/>
        <end position="561"/>
    </location>
</feature>